<feature type="transmembrane region" description="Helical" evidence="9">
    <location>
        <begin position="7"/>
        <end position="28"/>
    </location>
</feature>
<keyword evidence="7" id="KW-0406">Ion transport</keyword>
<feature type="non-terminal residue" evidence="11">
    <location>
        <position position="63"/>
    </location>
</feature>
<sequence length="63" mass="6865">VEPIRNLFVALFLSIVKTAVVVIVMKAFGYSLKTSFIVGISLAQIGEFAFVLPSRASNLHLVE</sequence>
<dbReference type="Proteomes" id="UP000257109">
    <property type="component" value="Unassembled WGS sequence"/>
</dbReference>
<dbReference type="GO" id="GO:0015386">
    <property type="term" value="F:potassium:proton antiporter activity"/>
    <property type="evidence" value="ECO:0007669"/>
    <property type="project" value="InterPro"/>
</dbReference>
<dbReference type="InterPro" id="IPR045158">
    <property type="entry name" value="KEA4/5/6-like"/>
</dbReference>
<accession>A0A371IEZ1</accession>
<keyword evidence="3" id="KW-0050">Antiport</keyword>
<dbReference type="Pfam" id="PF00999">
    <property type="entry name" value="Na_H_Exchanger"/>
    <property type="match status" value="1"/>
</dbReference>
<keyword evidence="5" id="KW-0732">Signal</keyword>
<evidence type="ECO:0000313" key="12">
    <source>
        <dbReference type="Proteomes" id="UP000257109"/>
    </source>
</evidence>
<keyword evidence="8 9" id="KW-0472">Membrane</keyword>
<dbReference type="GO" id="GO:0016020">
    <property type="term" value="C:membrane"/>
    <property type="evidence" value="ECO:0007669"/>
    <property type="project" value="UniProtKB-SubCell"/>
</dbReference>
<evidence type="ECO:0000256" key="6">
    <source>
        <dbReference type="ARBA" id="ARBA00022989"/>
    </source>
</evidence>
<dbReference type="InterPro" id="IPR038770">
    <property type="entry name" value="Na+/solute_symporter_sf"/>
</dbReference>
<evidence type="ECO:0000256" key="7">
    <source>
        <dbReference type="ARBA" id="ARBA00023065"/>
    </source>
</evidence>
<organism evidence="11 12">
    <name type="scientific">Mucuna pruriens</name>
    <name type="common">Velvet bean</name>
    <name type="synonym">Dolichos pruriens</name>
    <dbReference type="NCBI Taxonomy" id="157652"/>
    <lineage>
        <taxon>Eukaryota</taxon>
        <taxon>Viridiplantae</taxon>
        <taxon>Streptophyta</taxon>
        <taxon>Embryophyta</taxon>
        <taxon>Tracheophyta</taxon>
        <taxon>Spermatophyta</taxon>
        <taxon>Magnoliopsida</taxon>
        <taxon>eudicotyledons</taxon>
        <taxon>Gunneridae</taxon>
        <taxon>Pentapetalae</taxon>
        <taxon>rosids</taxon>
        <taxon>fabids</taxon>
        <taxon>Fabales</taxon>
        <taxon>Fabaceae</taxon>
        <taxon>Papilionoideae</taxon>
        <taxon>50 kb inversion clade</taxon>
        <taxon>NPAAA clade</taxon>
        <taxon>indigoferoid/millettioid clade</taxon>
        <taxon>Phaseoleae</taxon>
        <taxon>Mucuna</taxon>
    </lineage>
</organism>
<evidence type="ECO:0000256" key="3">
    <source>
        <dbReference type="ARBA" id="ARBA00022449"/>
    </source>
</evidence>
<feature type="domain" description="Cation/H+ exchanger transmembrane" evidence="10">
    <location>
        <begin position="7"/>
        <end position="62"/>
    </location>
</feature>
<dbReference type="PANTHER" id="PTHR16254">
    <property type="entry name" value="POTASSIUM/PROTON ANTIPORTER-RELATED"/>
    <property type="match status" value="1"/>
</dbReference>
<comment type="caution">
    <text evidence="11">The sequence shown here is derived from an EMBL/GenBank/DDBJ whole genome shotgun (WGS) entry which is preliminary data.</text>
</comment>
<evidence type="ECO:0000256" key="1">
    <source>
        <dbReference type="ARBA" id="ARBA00004141"/>
    </source>
</evidence>
<gene>
    <name evidence="11" type="primary">KEA5</name>
    <name evidence="11" type="ORF">CR513_01418</name>
</gene>
<evidence type="ECO:0000259" key="10">
    <source>
        <dbReference type="Pfam" id="PF00999"/>
    </source>
</evidence>
<dbReference type="STRING" id="157652.A0A371IEZ1"/>
<evidence type="ECO:0000256" key="5">
    <source>
        <dbReference type="ARBA" id="ARBA00022729"/>
    </source>
</evidence>
<evidence type="ECO:0000256" key="8">
    <source>
        <dbReference type="ARBA" id="ARBA00023136"/>
    </source>
</evidence>
<evidence type="ECO:0000256" key="9">
    <source>
        <dbReference type="SAM" id="Phobius"/>
    </source>
</evidence>
<dbReference type="Gene3D" id="1.20.1530.20">
    <property type="match status" value="1"/>
</dbReference>
<evidence type="ECO:0000256" key="4">
    <source>
        <dbReference type="ARBA" id="ARBA00022692"/>
    </source>
</evidence>
<comment type="subcellular location">
    <subcellularLocation>
        <location evidence="1">Membrane</location>
        <topology evidence="1">Multi-pass membrane protein</topology>
    </subcellularLocation>
</comment>
<dbReference type="AlphaFoldDB" id="A0A371IEZ1"/>
<dbReference type="OrthoDB" id="1654420at2759"/>
<protein>
    <submittedName>
        <fullName evidence="11">K(+) efflux antiporter 5</fullName>
    </submittedName>
</protein>
<evidence type="ECO:0000256" key="2">
    <source>
        <dbReference type="ARBA" id="ARBA00022448"/>
    </source>
</evidence>
<name>A0A371IEZ1_MUCPR</name>
<keyword evidence="4 9" id="KW-0812">Transmembrane</keyword>
<proteinExistence type="predicted"/>
<dbReference type="InterPro" id="IPR006153">
    <property type="entry name" value="Cation/H_exchanger_TM"/>
</dbReference>
<keyword evidence="2" id="KW-0813">Transport</keyword>
<dbReference type="PANTHER" id="PTHR16254:SF20">
    <property type="entry name" value="K(+) EFFLUX ANTIPORTER 5"/>
    <property type="match status" value="1"/>
</dbReference>
<reference evidence="11" key="1">
    <citation type="submission" date="2018-05" db="EMBL/GenBank/DDBJ databases">
        <title>Draft genome of Mucuna pruriens seed.</title>
        <authorList>
            <person name="Nnadi N.E."/>
            <person name="Vos R."/>
            <person name="Hasami M.H."/>
            <person name="Devisetty U.K."/>
            <person name="Aguiy J.C."/>
        </authorList>
    </citation>
    <scope>NUCLEOTIDE SEQUENCE [LARGE SCALE GENOMIC DNA]</scope>
    <source>
        <strain evidence="11">JCA_2017</strain>
    </source>
</reference>
<evidence type="ECO:0000313" key="11">
    <source>
        <dbReference type="EMBL" id="RDY13631.1"/>
    </source>
</evidence>
<dbReference type="EMBL" id="QJKJ01000239">
    <property type="protein sequence ID" value="RDY13631.1"/>
    <property type="molecule type" value="Genomic_DNA"/>
</dbReference>
<keyword evidence="6 9" id="KW-1133">Transmembrane helix</keyword>
<feature type="non-terminal residue" evidence="11">
    <location>
        <position position="1"/>
    </location>
</feature>
<keyword evidence="12" id="KW-1185">Reference proteome</keyword>